<dbReference type="AlphaFoldDB" id="A0A6J8EG97"/>
<sequence>MTEVTVHRTLSEDEEISTASSPKSSVAGDARDKMAEPKSSRKTSSRRSKKKDEVEELNKKWESRFSQIESRFDKFFDLFSSNDGNINKDTVTSGEQRPCQNQSEQDSGSSGAHRLVEGSNREHFPTDSVRERKNDDVVSLAPGHRERHDIGLLSEDESSLKSETENPQKSSSRFSKYVKGNESDSDENNNDLKKLYLGMMCKNPERLTAYNDEYRHSFPVHEKTSDILEVPSLDNMVPDLLMKKHGDKAYAVSQKSSLYNPCLKSFEKLAYQGQVASRMGIITTAYTQQALGNLLNTLSGKEVNLDKSIQLVRDIFAMSTKSLDQVAWAGAFHHLIRRKATLEDTGLNDIKELKHPLVSLPLTKSGVLGKRKATGNQFSNDWSKKPKFDNAQQGSTFTGAKSGTQRTVLRTNTVTRPDKDDKSSDTANITKGRSLQHWETHVTITTDASTSNGWGGHMDSQIIQGTWSDIQKTQHINCLELEAVLKTIQHFLPQLKANSSSSSLAKETLEPRTVKNDIRLSHKIPVQKIYYINKDKNIPSKPRNIQSGCMASINRIFKKRGFSKETRQLMSASGRTGTQKDYSSKFKKFCGWCSEREMDLYSASLTETADFLTSLYTSVLQYSTMRGYRSILSSVFTTSRKKYQPPRVKLLPEWNLDKILEMLQKKPFEPMKKAKLKFITWKTVFLIAITTFRRCSDLQALRLGDGNISVHSRVVYFIREGLSKQDRPGHFGAKIFIPAFDAEKLLDPKRALTYYLKSTDNFRGENRQDSKLFLAISNPHNPISSQTISSWIVSTIQMAYNDIKKSVKAHSTRAIGPSWVLYKGASMKNIMEAADWSRESTFTKFYLRHIDPHVLSK</sequence>
<feature type="domain" description="Tyr recombinase" evidence="4">
    <location>
        <begin position="649"/>
        <end position="857"/>
    </location>
</feature>
<feature type="compositionally biased region" description="Basic residues" evidence="3">
    <location>
        <begin position="40"/>
        <end position="49"/>
    </location>
</feature>
<feature type="region of interest" description="Disordered" evidence="3">
    <location>
        <begin position="1"/>
        <end position="60"/>
    </location>
</feature>
<dbReference type="GO" id="GO:0006310">
    <property type="term" value="P:DNA recombination"/>
    <property type="evidence" value="ECO:0007669"/>
    <property type="project" value="UniProtKB-KW"/>
</dbReference>
<dbReference type="InterPro" id="IPR002104">
    <property type="entry name" value="Integrase_catalytic"/>
</dbReference>
<dbReference type="GO" id="GO:0003677">
    <property type="term" value="F:DNA binding"/>
    <property type="evidence" value="ECO:0007669"/>
    <property type="project" value="UniProtKB-KW"/>
</dbReference>
<feature type="compositionally biased region" description="Basic and acidic residues" evidence="3">
    <location>
        <begin position="29"/>
        <end position="39"/>
    </location>
</feature>
<dbReference type="InterPro" id="IPR013762">
    <property type="entry name" value="Integrase-like_cat_sf"/>
</dbReference>
<feature type="compositionally biased region" description="Polar residues" evidence="3">
    <location>
        <begin position="79"/>
        <end position="110"/>
    </location>
</feature>
<feature type="compositionally biased region" description="Basic and acidic residues" evidence="3">
    <location>
        <begin position="1"/>
        <end position="11"/>
    </location>
</feature>
<evidence type="ECO:0000313" key="6">
    <source>
        <dbReference type="Proteomes" id="UP000507470"/>
    </source>
</evidence>
<dbReference type="InterPro" id="IPR010998">
    <property type="entry name" value="Integrase_recombinase_N"/>
</dbReference>
<dbReference type="SUPFAM" id="SSF56349">
    <property type="entry name" value="DNA breaking-rejoining enzymes"/>
    <property type="match status" value="1"/>
</dbReference>
<dbReference type="Gene3D" id="1.10.443.10">
    <property type="entry name" value="Intergrase catalytic core"/>
    <property type="match status" value="1"/>
</dbReference>
<keyword evidence="6" id="KW-1185">Reference proteome</keyword>
<keyword evidence="2" id="KW-0233">DNA recombination</keyword>
<dbReference type="GO" id="GO:0015074">
    <property type="term" value="P:DNA integration"/>
    <property type="evidence" value="ECO:0007669"/>
    <property type="project" value="InterPro"/>
</dbReference>
<evidence type="ECO:0000259" key="4">
    <source>
        <dbReference type="PROSITE" id="PS51898"/>
    </source>
</evidence>
<proteinExistence type="predicted"/>
<evidence type="ECO:0000256" key="3">
    <source>
        <dbReference type="SAM" id="MobiDB-lite"/>
    </source>
</evidence>
<dbReference type="EMBL" id="CACVKT020008975">
    <property type="protein sequence ID" value="CAC5419006.1"/>
    <property type="molecule type" value="Genomic_DNA"/>
</dbReference>
<keyword evidence="1" id="KW-0238">DNA-binding</keyword>
<dbReference type="Proteomes" id="UP000507470">
    <property type="component" value="Unassembled WGS sequence"/>
</dbReference>
<dbReference type="CDD" id="cd09275">
    <property type="entry name" value="RNase_HI_RT_DIRS1"/>
    <property type="match status" value="1"/>
</dbReference>
<feature type="compositionally biased region" description="Basic and acidic residues" evidence="3">
    <location>
        <begin position="114"/>
        <end position="136"/>
    </location>
</feature>
<protein>
    <recommendedName>
        <fullName evidence="4">Tyr recombinase domain-containing protein</fullName>
    </recommendedName>
</protein>
<feature type="compositionally biased region" description="Basic and acidic residues" evidence="3">
    <location>
        <begin position="50"/>
        <end position="60"/>
    </location>
</feature>
<feature type="compositionally biased region" description="Polar residues" evidence="3">
    <location>
        <begin position="390"/>
        <end position="399"/>
    </location>
</feature>
<feature type="region of interest" description="Disordered" evidence="3">
    <location>
        <begin position="79"/>
        <end position="190"/>
    </location>
</feature>
<feature type="region of interest" description="Disordered" evidence="3">
    <location>
        <begin position="375"/>
        <end position="399"/>
    </location>
</feature>
<dbReference type="PANTHER" id="PTHR35617:SF3">
    <property type="entry name" value="CORE-BINDING (CB) DOMAIN-CONTAINING PROTEIN"/>
    <property type="match status" value="1"/>
</dbReference>
<name>A0A6J8EG97_MYTCO</name>
<organism evidence="5 6">
    <name type="scientific">Mytilus coruscus</name>
    <name type="common">Sea mussel</name>
    <dbReference type="NCBI Taxonomy" id="42192"/>
    <lineage>
        <taxon>Eukaryota</taxon>
        <taxon>Metazoa</taxon>
        <taxon>Spiralia</taxon>
        <taxon>Lophotrochozoa</taxon>
        <taxon>Mollusca</taxon>
        <taxon>Bivalvia</taxon>
        <taxon>Autobranchia</taxon>
        <taxon>Pteriomorphia</taxon>
        <taxon>Mytilida</taxon>
        <taxon>Mytiloidea</taxon>
        <taxon>Mytilidae</taxon>
        <taxon>Mytilinae</taxon>
        <taxon>Mytilus</taxon>
    </lineage>
</organism>
<reference evidence="5 6" key="1">
    <citation type="submission" date="2020-06" db="EMBL/GenBank/DDBJ databases">
        <authorList>
            <person name="Li R."/>
            <person name="Bekaert M."/>
        </authorList>
    </citation>
    <scope>NUCLEOTIDE SEQUENCE [LARGE SCALE GENOMIC DNA]</scope>
    <source>
        <strain evidence="6">wild</strain>
    </source>
</reference>
<dbReference type="InterPro" id="IPR011010">
    <property type="entry name" value="DNA_brk_join_enz"/>
</dbReference>
<dbReference type="PANTHER" id="PTHR35617">
    <property type="entry name" value="PHAGE_INTEGRASE DOMAIN-CONTAINING PROTEIN"/>
    <property type="match status" value="1"/>
</dbReference>
<evidence type="ECO:0000256" key="2">
    <source>
        <dbReference type="ARBA" id="ARBA00023172"/>
    </source>
</evidence>
<evidence type="ECO:0000313" key="5">
    <source>
        <dbReference type="EMBL" id="CAC5419006.1"/>
    </source>
</evidence>
<accession>A0A6J8EG97</accession>
<dbReference type="OrthoDB" id="6090063at2759"/>
<dbReference type="PROSITE" id="PS51898">
    <property type="entry name" value="TYR_RECOMBINASE"/>
    <property type="match status" value="1"/>
</dbReference>
<evidence type="ECO:0000256" key="1">
    <source>
        <dbReference type="ARBA" id="ARBA00023125"/>
    </source>
</evidence>
<dbReference type="Gene3D" id="1.10.150.130">
    <property type="match status" value="1"/>
</dbReference>
<gene>
    <name evidence="5" type="ORF">MCOR_51398</name>
</gene>